<sequence>MEMKVLSYIGILLLLTFIGVERPAARMDEAFLVDAIMSGDARSLSRMISSSAEIKLSGMQAEYSPVQAEYVLKDFFKRFPPKDFSISHSSRQQQVQTYVGELSTSSLRFQVIIKLNQQREETTLFYLAIVER</sequence>
<organism evidence="1 2">
    <name type="scientific">Nitritalea halalkaliphila LW7</name>
    <dbReference type="NCBI Taxonomy" id="1189621"/>
    <lineage>
        <taxon>Bacteria</taxon>
        <taxon>Pseudomonadati</taxon>
        <taxon>Bacteroidota</taxon>
        <taxon>Cytophagia</taxon>
        <taxon>Cytophagales</taxon>
        <taxon>Cyclobacteriaceae</taxon>
        <taxon>Nitritalea</taxon>
    </lineage>
</organism>
<dbReference type="STRING" id="1189621.A3SI_15006"/>
<evidence type="ECO:0008006" key="3">
    <source>
        <dbReference type="Google" id="ProtNLM"/>
    </source>
</evidence>
<dbReference type="AlphaFoldDB" id="I5BYV7"/>
<gene>
    <name evidence="1" type="ORF">A3SI_15006</name>
</gene>
<evidence type="ECO:0000313" key="2">
    <source>
        <dbReference type="Proteomes" id="UP000005551"/>
    </source>
</evidence>
<comment type="caution">
    <text evidence="1">The sequence shown here is derived from an EMBL/GenBank/DDBJ whole genome shotgun (WGS) entry which is preliminary data.</text>
</comment>
<proteinExistence type="predicted"/>
<reference evidence="1 2" key="1">
    <citation type="submission" date="2012-05" db="EMBL/GenBank/DDBJ databases">
        <title>Genome sequence of Nitritalea halalkaliphila LW7.</title>
        <authorList>
            <person name="Jangir P.K."/>
            <person name="Singh A."/>
            <person name="Shivaji S."/>
            <person name="Sharma R."/>
        </authorList>
    </citation>
    <scope>NUCLEOTIDE SEQUENCE [LARGE SCALE GENOMIC DNA]</scope>
    <source>
        <strain evidence="1 2">LW7</strain>
    </source>
</reference>
<accession>I5BYV7</accession>
<dbReference type="Pfam" id="PF16022">
    <property type="entry name" value="DUF4783"/>
    <property type="match status" value="1"/>
</dbReference>
<dbReference type="Gene3D" id="3.10.450.50">
    <property type="match status" value="1"/>
</dbReference>
<dbReference type="Proteomes" id="UP000005551">
    <property type="component" value="Unassembled WGS sequence"/>
</dbReference>
<evidence type="ECO:0000313" key="1">
    <source>
        <dbReference type="EMBL" id="EIM74759.1"/>
    </source>
</evidence>
<keyword evidence="2" id="KW-1185">Reference proteome</keyword>
<dbReference type="EMBL" id="AJYA01000039">
    <property type="protein sequence ID" value="EIM74759.1"/>
    <property type="molecule type" value="Genomic_DNA"/>
</dbReference>
<dbReference type="InterPro" id="IPR031977">
    <property type="entry name" value="DUF4783"/>
</dbReference>
<name>I5BYV7_9BACT</name>
<protein>
    <recommendedName>
        <fullName evidence="3">DUF4783 domain-containing protein</fullName>
    </recommendedName>
</protein>